<feature type="transmembrane region" description="Helical" evidence="1">
    <location>
        <begin position="86"/>
        <end position="104"/>
    </location>
</feature>
<keyword evidence="1" id="KW-0472">Membrane</keyword>
<name>A0A9Y2IGC6_9PSEU</name>
<feature type="transmembrane region" description="Helical" evidence="1">
    <location>
        <begin position="116"/>
        <end position="134"/>
    </location>
</feature>
<keyword evidence="3" id="KW-1185">Reference proteome</keyword>
<dbReference type="AlphaFoldDB" id="A0A9Y2IGC6"/>
<feature type="transmembrane region" description="Helical" evidence="1">
    <location>
        <begin position="262"/>
        <end position="279"/>
    </location>
</feature>
<evidence type="ECO:0000256" key="1">
    <source>
        <dbReference type="SAM" id="Phobius"/>
    </source>
</evidence>
<dbReference type="KEGG" id="acab:QRX50_01065"/>
<feature type="transmembrane region" description="Helical" evidence="1">
    <location>
        <begin position="211"/>
        <end position="229"/>
    </location>
</feature>
<evidence type="ECO:0000313" key="3">
    <source>
        <dbReference type="Proteomes" id="UP001236014"/>
    </source>
</evidence>
<dbReference type="EMBL" id="CP127294">
    <property type="protein sequence ID" value="WIX79439.1"/>
    <property type="molecule type" value="Genomic_DNA"/>
</dbReference>
<keyword evidence="1" id="KW-0812">Transmembrane</keyword>
<accession>A0A9Y2IGC6</accession>
<evidence type="ECO:0000313" key="2">
    <source>
        <dbReference type="EMBL" id="WIX79439.1"/>
    </source>
</evidence>
<dbReference type="RefSeq" id="WP_285970128.1">
    <property type="nucleotide sequence ID" value="NZ_CP127294.1"/>
</dbReference>
<feature type="transmembrane region" description="Helical" evidence="1">
    <location>
        <begin position="141"/>
        <end position="157"/>
    </location>
</feature>
<proteinExistence type="predicted"/>
<sequence length="288" mass="30663">MKPLELRYRRLTRVLPAHYRRAWEDDMVSTFVESTTAHSDDPEFELDYGRPDARETASVLALAVRLRLSDQGPRRYALAGEAVRRLALTGTVFQAALALITGILRLTWPPPLVREAPTATLVLELLWLPALAALLAGRRKIAGVFALAATAGTFLSLPSSWGGIVLEVATLAAIAAYPKPATVHTRQWLAATGITAVVAFAVQWLGIVNEVAVAGVLTVAAGLVLLTMTPPAARETWLAAATIVMIAVLATLPNLAGHLVPIAWGVIGALAITGTAVAIRTRRTHKAT</sequence>
<protein>
    <submittedName>
        <fullName evidence="2">Uncharacterized protein</fullName>
    </submittedName>
</protein>
<feature type="transmembrane region" description="Helical" evidence="1">
    <location>
        <begin position="236"/>
        <end position="256"/>
    </location>
</feature>
<keyword evidence="1" id="KW-1133">Transmembrane helix</keyword>
<reference evidence="2 3" key="1">
    <citation type="submission" date="2023-06" db="EMBL/GenBank/DDBJ databases">
        <authorList>
            <person name="Oyuntsetseg B."/>
            <person name="Kim S.B."/>
        </authorList>
    </citation>
    <scope>NUCLEOTIDE SEQUENCE [LARGE SCALE GENOMIC DNA]</scope>
    <source>
        <strain evidence="2 3">2-15</strain>
    </source>
</reference>
<organism evidence="2 3">
    <name type="scientific">Amycolatopsis carbonis</name>
    <dbReference type="NCBI Taxonomy" id="715471"/>
    <lineage>
        <taxon>Bacteria</taxon>
        <taxon>Bacillati</taxon>
        <taxon>Actinomycetota</taxon>
        <taxon>Actinomycetes</taxon>
        <taxon>Pseudonocardiales</taxon>
        <taxon>Pseudonocardiaceae</taxon>
        <taxon>Amycolatopsis</taxon>
    </lineage>
</organism>
<gene>
    <name evidence="2" type="ORF">QRX50_01065</name>
</gene>
<dbReference type="Proteomes" id="UP001236014">
    <property type="component" value="Chromosome"/>
</dbReference>